<feature type="domain" description="Ciliary microtubule inner protein 2A-C-like" evidence="7">
    <location>
        <begin position="372"/>
        <end position="403"/>
    </location>
</feature>
<evidence type="ECO:0000313" key="8">
    <source>
        <dbReference type="EMBL" id="JAS11933.1"/>
    </source>
</evidence>
<evidence type="ECO:0000256" key="2">
    <source>
        <dbReference type="ARBA" id="ARBA00022490"/>
    </source>
</evidence>
<sequence>PVAPKSHSAPSMMNYLNCPSEENSHNRRNGSEDYAHHHRSHRNGSPSGHHHHHHSSDRPGHPLEPSLVPGYTGHMPCLQQRVGETYGQATHVLMTDGSAGAHRELSPVTRKMKQKTKETSVTASYEKGGHHNSHDHQIYHVPGYTGHTPQIQFRTGETFGRATHELMYDPSVNHAEKLVLSNKTPEDYRIVTKTTTVCKTMETGTTDPISRRPVVPGYDTFVDRQHGKLGQRFAINVRQTERQNEVTEGPRKLGGRRLNQVPHNMPLQEVTPVFRRRWPALEEPIKVAPESPYFMAVTNPEKKFMTGYTGHVPFKNDHVGLHNAAFTNSGLCDFTMNYKRRLSTEWAPVDIVRGDPPHYENRFQTYHMHAPMLPNYTGHVPGVNFRCGLTYGNTTRDALRAFRGDRY</sequence>
<name>A0A1B6CES1_9HEMI</name>
<evidence type="ECO:0000256" key="6">
    <source>
        <dbReference type="SAM" id="MobiDB-lite"/>
    </source>
</evidence>
<feature type="domain" description="Ciliary microtubule inner protein 2A-C-like" evidence="7">
    <location>
        <begin position="139"/>
        <end position="169"/>
    </location>
</feature>
<keyword evidence="4" id="KW-0966">Cell projection</keyword>
<keyword evidence="2" id="KW-0963">Cytoplasm</keyword>
<dbReference type="EMBL" id="GEDC01025365">
    <property type="protein sequence ID" value="JAS11933.1"/>
    <property type="molecule type" value="Transcribed_RNA"/>
</dbReference>
<proteinExistence type="inferred from homology"/>
<feature type="compositionally biased region" description="Basic residues" evidence="6">
    <location>
        <begin position="36"/>
        <end position="55"/>
    </location>
</feature>
<dbReference type="Pfam" id="PF10629">
    <property type="entry name" value="CMI2B-like"/>
    <property type="match status" value="3"/>
</dbReference>
<dbReference type="GO" id="GO:0015630">
    <property type="term" value="C:microtubule cytoskeleton"/>
    <property type="evidence" value="ECO:0007669"/>
    <property type="project" value="UniProtKB-ARBA"/>
</dbReference>
<feature type="non-terminal residue" evidence="8">
    <location>
        <position position="1"/>
    </location>
</feature>
<keyword evidence="3" id="KW-0206">Cytoskeleton</keyword>
<feature type="region of interest" description="Disordered" evidence="6">
    <location>
        <begin position="1"/>
        <end position="74"/>
    </location>
</feature>
<evidence type="ECO:0000259" key="7">
    <source>
        <dbReference type="Pfam" id="PF10629"/>
    </source>
</evidence>
<feature type="domain" description="Ciliary microtubule inner protein 2A-C-like" evidence="7">
    <location>
        <begin position="64"/>
        <end position="97"/>
    </location>
</feature>
<evidence type="ECO:0000256" key="3">
    <source>
        <dbReference type="ARBA" id="ARBA00023212"/>
    </source>
</evidence>
<comment type="subcellular location">
    <subcellularLocation>
        <location evidence="1">Cytoplasm</location>
        <location evidence="1">Cytoskeleton</location>
        <location evidence="1">Cilium axoneme</location>
    </subcellularLocation>
</comment>
<evidence type="ECO:0000256" key="1">
    <source>
        <dbReference type="ARBA" id="ARBA00004430"/>
    </source>
</evidence>
<evidence type="ECO:0000256" key="4">
    <source>
        <dbReference type="ARBA" id="ARBA00023273"/>
    </source>
</evidence>
<accession>A0A1B6CES1</accession>
<feature type="compositionally biased region" description="Basic and acidic residues" evidence="6">
    <location>
        <begin position="22"/>
        <end position="35"/>
    </location>
</feature>
<organism evidence="8">
    <name type="scientific">Clastoptera arizonana</name>
    <name type="common">Arizona spittle bug</name>
    <dbReference type="NCBI Taxonomy" id="38151"/>
    <lineage>
        <taxon>Eukaryota</taxon>
        <taxon>Metazoa</taxon>
        <taxon>Ecdysozoa</taxon>
        <taxon>Arthropoda</taxon>
        <taxon>Hexapoda</taxon>
        <taxon>Insecta</taxon>
        <taxon>Pterygota</taxon>
        <taxon>Neoptera</taxon>
        <taxon>Paraneoptera</taxon>
        <taxon>Hemiptera</taxon>
        <taxon>Auchenorrhyncha</taxon>
        <taxon>Cercopoidea</taxon>
        <taxon>Clastopteridae</taxon>
        <taxon>Clastoptera</taxon>
    </lineage>
</organism>
<evidence type="ECO:0000256" key="5">
    <source>
        <dbReference type="ARBA" id="ARBA00035661"/>
    </source>
</evidence>
<gene>
    <name evidence="8" type="ORF">g.36268</name>
</gene>
<dbReference type="PANTHER" id="PTHR22146:SF8">
    <property type="entry name" value="PROTEIN FAM166B"/>
    <property type="match status" value="1"/>
</dbReference>
<dbReference type="GO" id="GO:0005930">
    <property type="term" value="C:axoneme"/>
    <property type="evidence" value="ECO:0007669"/>
    <property type="project" value="UniProtKB-SubCell"/>
</dbReference>
<comment type="similarity">
    <text evidence="5">Belongs to the CIMIP2 family.</text>
</comment>
<reference evidence="8" key="1">
    <citation type="submission" date="2015-12" db="EMBL/GenBank/DDBJ databases">
        <title>De novo transcriptome assembly of four potential Pierce s Disease insect vectors from Arizona vineyards.</title>
        <authorList>
            <person name="Tassone E.E."/>
        </authorList>
    </citation>
    <scope>NUCLEOTIDE SEQUENCE</scope>
</reference>
<dbReference type="PANTHER" id="PTHR22146">
    <property type="entry name" value="CAT EYE SYNDROME CRITICAL REGION PROTEIN 6"/>
    <property type="match status" value="1"/>
</dbReference>
<dbReference type="InterPro" id="IPR018902">
    <property type="entry name" value="CMI2A-C-like_dom"/>
</dbReference>
<dbReference type="AlphaFoldDB" id="A0A1B6CES1"/>
<protein>
    <recommendedName>
        <fullName evidence="7">Ciliary microtubule inner protein 2A-C-like domain-containing protein</fullName>
    </recommendedName>
</protein>